<name>A0A0E0GB06_ORYNI</name>
<feature type="domain" description="KIB1-4 beta-propeller" evidence="2">
    <location>
        <begin position="103"/>
        <end position="330"/>
    </location>
</feature>
<dbReference type="OMA" id="DMGHRAY"/>
<evidence type="ECO:0000259" key="3">
    <source>
        <dbReference type="Pfam" id="PF12937"/>
    </source>
</evidence>
<dbReference type="AlphaFoldDB" id="A0A0E0GB06"/>
<evidence type="ECO:0000256" key="1">
    <source>
        <dbReference type="SAM" id="MobiDB-lite"/>
    </source>
</evidence>
<accession>A0A0E0GB06</accession>
<protein>
    <recommendedName>
        <fullName evidence="6">F-box domain-containing protein</fullName>
    </recommendedName>
</protein>
<dbReference type="InterPro" id="IPR005174">
    <property type="entry name" value="KIB1-4_b-propeller"/>
</dbReference>
<reference evidence="4" key="1">
    <citation type="submission" date="2015-04" db="UniProtKB">
        <authorList>
            <consortium name="EnsemblPlants"/>
        </authorList>
    </citation>
    <scope>IDENTIFICATION</scope>
    <source>
        <strain evidence="4">SL10</strain>
    </source>
</reference>
<dbReference type="STRING" id="4536.A0A0E0GB06"/>
<dbReference type="InterPro" id="IPR036047">
    <property type="entry name" value="F-box-like_dom_sf"/>
</dbReference>
<dbReference type="HOGENOM" id="CLU_044924_0_0_1"/>
<dbReference type="Proteomes" id="UP000006591">
    <property type="component" value="Chromosome 2"/>
</dbReference>
<feature type="domain" description="F-box" evidence="3">
    <location>
        <begin position="24"/>
        <end position="59"/>
    </location>
</feature>
<evidence type="ECO:0000313" key="4">
    <source>
        <dbReference type="EnsemblPlants" id="ONIVA02G29920.1"/>
    </source>
</evidence>
<dbReference type="SUPFAM" id="SSF81383">
    <property type="entry name" value="F-box domain"/>
    <property type="match status" value="1"/>
</dbReference>
<reference evidence="4" key="2">
    <citation type="submission" date="2018-04" db="EMBL/GenBank/DDBJ databases">
        <title>OnivRS2 (Oryza nivara Reference Sequence Version 2).</title>
        <authorList>
            <person name="Zhang J."/>
            <person name="Kudrna D."/>
            <person name="Lee S."/>
            <person name="Talag J."/>
            <person name="Rajasekar S."/>
            <person name="Welchert J."/>
            <person name="Hsing Y.-I."/>
            <person name="Wing R.A."/>
        </authorList>
    </citation>
    <scope>NUCLEOTIDE SEQUENCE [LARGE SCALE GENOMIC DNA]</scope>
    <source>
        <strain evidence="4">SL10</strain>
    </source>
</reference>
<dbReference type="Gene3D" id="1.20.1280.50">
    <property type="match status" value="1"/>
</dbReference>
<dbReference type="Gramene" id="ONIVA02G29920.1">
    <property type="protein sequence ID" value="ONIVA02G29920.1"/>
    <property type="gene ID" value="ONIVA02G29920"/>
</dbReference>
<dbReference type="eggNOG" id="ENOG502R6QY">
    <property type="taxonomic scope" value="Eukaryota"/>
</dbReference>
<proteinExistence type="predicted"/>
<dbReference type="PANTHER" id="PTHR33110">
    <property type="entry name" value="F-BOX/KELCH-REPEAT PROTEIN-RELATED"/>
    <property type="match status" value="1"/>
</dbReference>
<dbReference type="PANTHER" id="PTHR33110:SF134">
    <property type="entry name" value="OS09G0565350 PROTEIN"/>
    <property type="match status" value="1"/>
</dbReference>
<dbReference type="InterPro" id="IPR001810">
    <property type="entry name" value="F-box_dom"/>
</dbReference>
<dbReference type="Pfam" id="PF12937">
    <property type="entry name" value="F-box-like"/>
    <property type="match status" value="1"/>
</dbReference>
<dbReference type="EnsemblPlants" id="ONIVA02G29920.1">
    <property type="protein sequence ID" value="ONIVA02G29920.1"/>
    <property type="gene ID" value="ONIVA02G29920"/>
</dbReference>
<sequence>MGEPPGKTGRRDAGGTAPAVEDRWTQLPPELLPLICKKLPDSADFVRFRTVCSAWRDAAPLSDVPPQLPWVVERRGSAFQARAHFRFYSPSSGRTYGVRGYGGRSWLVMGGACQEHLVTTVDLSTTALYNPLTGERLALPPAPYPQWRHGVVHVVADGRRRGGAPLVVNASTRTGHFGYCRQGDTKWTLVDGRQDMGHRAYHGGRFYVNTNAQETLVIDASTGAVESVLPPPPRSADAGAGVSCGDYLVESRGKLIRAVLFPRDGVVATSAEDYYLNVYQLQEDGKAAAAWAKVESVGDSVLFFDKHGHGFSLEPNGAAELKRDCVYFMHEKRTWLDAGEYRFLCRYNMETGEVDRVVSLPDTFGDSWEHGKATTVWAKVGSIEDRGHGFALEPNDASGPRWDCVYFMHEKRTWLDAGKYRNRFLSQYINVYELEEHEEAATMWAKVESVRVRMLFFDKYMHGFSLEPNDTSELRLGVLHTKKCA</sequence>
<evidence type="ECO:0000259" key="2">
    <source>
        <dbReference type="Pfam" id="PF03478"/>
    </source>
</evidence>
<organism evidence="4">
    <name type="scientific">Oryza nivara</name>
    <name type="common">Indian wild rice</name>
    <name type="synonym">Oryza sativa f. spontanea</name>
    <dbReference type="NCBI Taxonomy" id="4536"/>
    <lineage>
        <taxon>Eukaryota</taxon>
        <taxon>Viridiplantae</taxon>
        <taxon>Streptophyta</taxon>
        <taxon>Embryophyta</taxon>
        <taxon>Tracheophyta</taxon>
        <taxon>Spermatophyta</taxon>
        <taxon>Magnoliopsida</taxon>
        <taxon>Liliopsida</taxon>
        <taxon>Poales</taxon>
        <taxon>Poaceae</taxon>
        <taxon>BOP clade</taxon>
        <taxon>Oryzoideae</taxon>
        <taxon>Oryzeae</taxon>
        <taxon>Oryzinae</taxon>
        <taxon>Oryza</taxon>
    </lineage>
</organism>
<dbReference type="Pfam" id="PF03478">
    <property type="entry name" value="Beta-prop_KIB1-4"/>
    <property type="match status" value="1"/>
</dbReference>
<dbReference type="CDD" id="cd09917">
    <property type="entry name" value="F-box_SF"/>
    <property type="match status" value="1"/>
</dbReference>
<evidence type="ECO:0008006" key="6">
    <source>
        <dbReference type="Google" id="ProtNLM"/>
    </source>
</evidence>
<evidence type="ECO:0000313" key="5">
    <source>
        <dbReference type="Proteomes" id="UP000006591"/>
    </source>
</evidence>
<feature type="region of interest" description="Disordered" evidence="1">
    <location>
        <begin position="1"/>
        <end position="22"/>
    </location>
</feature>
<keyword evidence="5" id="KW-1185">Reference proteome</keyword>